<dbReference type="Proteomes" id="UP000192343">
    <property type="component" value="Unassembled WGS sequence"/>
</dbReference>
<comment type="function">
    <text evidence="5">Modulates RecA activity.</text>
</comment>
<dbReference type="InterPro" id="IPR053926">
    <property type="entry name" value="RecX_HTH_1st"/>
</dbReference>
<evidence type="ECO:0000256" key="2">
    <source>
        <dbReference type="ARBA" id="ARBA00009695"/>
    </source>
</evidence>
<feature type="domain" description="RecX second three-helical" evidence="6">
    <location>
        <begin position="122"/>
        <end position="163"/>
    </location>
</feature>
<protein>
    <recommendedName>
        <fullName evidence="3 5">Regulatory protein RecX</fullName>
    </recommendedName>
</protein>
<dbReference type="HAMAP" id="MF_01114">
    <property type="entry name" value="RecX"/>
    <property type="match status" value="1"/>
</dbReference>
<dbReference type="Pfam" id="PF02631">
    <property type="entry name" value="RecX_HTH2"/>
    <property type="match status" value="1"/>
</dbReference>
<comment type="caution">
    <text evidence="8">The sequence shown here is derived from an EMBL/GenBank/DDBJ whole genome shotgun (WGS) entry which is preliminary data.</text>
</comment>
<keyword evidence="9" id="KW-1185">Reference proteome</keyword>
<dbReference type="InterPro" id="IPR053924">
    <property type="entry name" value="RecX_HTH_2nd"/>
</dbReference>
<reference evidence="8 9" key="1">
    <citation type="submission" date="2017-03" db="EMBL/GenBank/DDBJ databases">
        <title>Draft Genome sequence of Marispirochaeta sp. strain JC444.</title>
        <authorList>
            <person name="Shivani Y."/>
            <person name="Subhash Y."/>
            <person name="Sasikala C."/>
            <person name="Ramana C."/>
        </authorList>
    </citation>
    <scope>NUCLEOTIDE SEQUENCE [LARGE SCALE GENOMIC DNA]</scope>
    <source>
        <strain evidence="8 9">JC444</strain>
    </source>
</reference>
<comment type="similarity">
    <text evidence="2 5">Belongs to the RecX family.</text>
</comment>
<evidence type="ECO:0000256" key="3">
    <source>
        <dbReference type="ARBA" id="ARBA00018111"/>
    </source>
</evidence>
<dbReference type="InterPro" id="IPR003783">
    <property type="entry name" value="Regulatory_RecX"/>
</dbReference>
<evidence type="ECO:0000259" key="7">
    <source>
        <dbReference type="Pfam" id="PF21982"/>
    </source>
</evidence>
<evidence type="ECO:0000313" key="8">
    <source>
        <dbReference type="EMBL" id="ORC37857.1"/>
    </source>
</evidence>
<evidence type="ECO:0000256" key="4">
    <source>
        <dbReference type="ARBA" id="ARBA00022490"/>
    </source>
</evidence>
<comment type="subcellular location">
    <subcellularLocation>
        <location evidence="1 5">Cytoplasm</location>
    </subcellularLocation>
</comment>
<dbReference type="EMBL" id="MWQY01000002">
    <property type="protein sequence ID" value="ORC37857.1"/>
    <property type="molecule type" value="Genomic_DNA"/>
</dbReference>
<dbReference type="OrthoDB" id="368871at2"/>
<dbReference type="AlphaFoldDB" id="A0A1Y1S254"/>
<dbReference type="GO" id="GO:0006282">
    <property type="term" value="P:regulation of DNA repair"/>
    <property type="evidence" value="ECO:0007669"/>
    <property type="project" value="UniProtKB-UniRule"/>
</dbReference>
<dbReference type="Pfam" id="PF21982">
    <property type="entry name" value="RecX_HTH1"/>
    <property type="match status" value="1"/>
</dbReference>
<feature type="domain" description="RecX first three-helical" evidence="7">
    <location>
        <begin position="77"/>
        <end position="112"/>
    </location>
</feature>
<sequence length="218" mass="25253">MDSREHGASSSSPNADIVIVSLQWGTAESAFRLGLSDGSSFFIPFETYDASRHYEGAPLARDDMEELRTAEESFLVRRKALDLLSRREHSSQELMQKLCQRGFGRELAEKTCSNLEEQGLLSDGRFARTYASSRLRRKPEGPRVMERRLRQKGIPRELIAAVLEETYTPEVLDEALESCLEKLKRKKTDLSREEYMKKLEKMGFHYRDIAFFFEKHDF</sequence>
<dbReference type="STRING" id="1963862.B4O97_02320"/>
<dbReference type="GO" id="GO:0005737">
    <property type="term" value="C:cytoplasm"/>
    <property type="evidence" value="ECO:0007669"/>
    <property type="project" value="UniProtKB-SubCell"/>
</dbReference>
<dbReference type="InterPro" id="IPR036388">
    <property type="entry name" value="WH-like_DNA-bd_sf"/>
</dbReference>
<dbReference type="PANTHER" id="PTHR33602">
    <property type="entry name" value="REGULATORY PROTEIN RECX FAMILY PROTEIN"/>
    <property type="match status" value="1"/>
</dbReference>
<dbReference type="Gene3D" id="1.10.10.10">
    <property type="entry name" value="Winged helix-like DNA-binding domain superfamily/Winged helix DNA-binding domain"/>
    <property type="match status" value="2"/>
</dbReference>
<accession>A0A1Y1S254</accession>
<evidence type="ECO:0000313" key="9">
    <source>
        <dbReference type="Proteomes" id="UP000192343"/>
    </source>
</evidence>
<evidence type="ECO:0000256" key="1">
    <source>
        <dbReference type="ARBA" id="ARBA00004496"/>
    </source>
</evidence>
<evidence type="ECO:0000259" key="6">
    <source>
        <dbReference type="Pfam" id="PF02631"/>
    </source>
</evidence>
<evidence type="ECO:0000256" key="5">
    <source>
        <dbReference type="HAMAP-Rule" id="MF_01114"/>
    </source>
</evidence>
<organism evidence="8 9">
    <name type="scientific">Marispirochaeta aestuarii</name>
    <dbReference type="NCBI Taxonomy" id="1963862"/>
    <lineage>
        <taxon>Bacteria</taxon>
        <taxon>Pseudomonadati</taxon>
        <taxon>Spirochaetota</taxon>
        <taxon>Spirochaetia</taxon>
        <taxon>Spirochaetales</taxon>
        <taxon>Spirochaetaceae</taxon>
        <taxon>Marispirochaeta</taxon>
    </lineage>
</organism>
<keyword evidence="4 5" id="KW-0963">Cytoplasm</keyword>
<dbReference type="PANTHER" id="PTHR33602:SF1">
    <property type="entry name" value="REGULATORY PROTEIN RECX FAMILY PROTEIN"/>
    <property type="match status" value="1"/>
</dbReference>
<dbReference type="RefSeq" id="WP_083047927.1">
    <property type="nucleotide sequence ID" value="NZ_MWQY01000002.1"/>
</dbReference>
<proteinExistence type="inferred from homology"/>
<gene>
    <name evidence="5" type="primary">recX</name>
    <name evidence="8" type="ORF">B4O97_02320</name>
</gene>
<name>A0A1Y1S254_9SPIO</name>